<dbReference type="PATRIC" id="fig|123899.6.peg.4006"/>
<name>A0A157Q5T7_9BORD</name>
<dbReference type="OrthoDB" id="8687539at2"/>
<dbReference type="GeneID" id="56588773"/>
<proteinExistence type="predicted"/>
<gene>
    <name evidence="1" type="ORF">SAMEA3906487_04010</name>
</gene>
<keyword evidence="2" id="KW-1185">Reference proteome</keyword>
<dbReference type="STRING" id="123899.SAMEA3906487_04010"/>
<sequence length="83" mass="8973">MTSPKGKPPQNVANIQVGALVGPSEVVILRIQPAPRSDTPSDTAHPTPGAQSFMLTHEQARSLAMQLQNSLRWIDDKPAEPLH</sequence>
<accession>A0A157Q5T7</accession>
<dbReference type="AlphaFoldDB" id="A0A157Q5T7"/>
<dbReference type="Proteomes" id="UP000076825">
    <property type="component" value="Chromosome 1"/>
</dbReference>
<dbReference type="KEGG" id="btrm:SAMEA390648704010"/>
<evidence type="ECO:0000313" key="2">
    <source>
        <dbReference type="Proteomes" id="UP000076825"/>
    </source>
</evidence>
<organism evidence="1 2">
    <name type="scientific">Bordetella trematum</name>
    <dbReference type="NCBI Taxonomy" id="123899"/>
    <lineage>
        <taxon>Bacteria</taxon>
        <taxon>Pseudomonadati</taxon>
        <taxon>Pseudomonadota</taxon>
        <taxon>Betaproteobacteria</taxon>
        <taxon>Burkholderiales</taxon>
        <taxon>Alcaligenaceae</taxon>
        <taxon>Bordetella</taxon>
    </lineage>
</organism>
<reference evidence="1 2" key="1">
    <citation type="submission" date="2016-04" db="EMBL/GenBank/DDBJ databases">
        <authorList>
            <consortium name="Pathogen Informatics"/>
        </authorList>
    </citation>
    <scope>NUCLEOTIDE SEQUENCE [LARGE SCALE GENOMIC DNA]</scope>
    <source>
        <strain evidence="1 2">H044680328</strain>
    </source>
</reference>
<protein>
    <submittedName>
        <fullName evidence="1">Uncharacterized protein</fullName>
    </submittedName>
</protein>
<dbReference type="EMBL" id="LT546645">
    <property type="protein sequence ID" value="SAI74081.1"/>
    <property type="molecule type" value="Genomic_DNA"/>
</dbReference>
<evidence type="ECO:0000313" key="1">
    <source>
        <dbReference type="EMBL" id="SAI74081.1"/>
    </source>
</evidence>
<dbReference type="RefSeq" id="WP_025512538.1">
    <property type="nucleotide sequence ID" value="NZ_CP016340.1"/>
</dbReference>